<accession>A0A1E2UU52</accession>
<dbReference type="AlphaFoldDB" id="A0A1E2UU52"/>
<comment type="caution">
    <text evidence="1">The sequence shown here is derived from an EMBL/GenBank/DDBJ whole genome shotgun (WGS) entry which is preliminary data.</text>
</comment>
<proteinExistence type="predicted"/>
<gene>
    <name evidence="1" type="ORF">A3196_16880</name>
</gene>
<dbReference type="OrthoDB" id="9895870at2"/>
<name>A0A1E2UU52_9GAMM</name>
<dbReference type="Proteomes" id="UP000094849">
    <property type="component" value="Unassembled WGS sequence"/>
</dbReference>
<dbReference type="EMBL" id="LVJZ01000003">
    <property type="protein sequence ID" value="ODB98280.1"/>
    <property type="molecule type" value="Genomic_DNA"/>
</dbReference>
<evidence type="ECO:0000313" key="1">
    <source>
        <dbReference type="EMBL" id="ODB98280.1"/>
    </source>
</evidence>
<reference evidence="1 2" key="1">
    <citation type="submission" date="2016-03" db="EMBL/GenBank/DDBJ databases">
        <title>Chemosynthetic sulphur-oxidizing symbionts of marine invertebrate animals are capable of nitrogen fixation.</title>
        <authorList>
            <person name="Petersen J.M."/>
            <person name="Kemper A."/>
            <person name="Gruber-Vodicka H."/>
            <person name="Cardini U."/>
            <person name="Geest Mvander."/>
            <person name="Kleiner M."/>
            <person name="Bulgheresi S."/>
            <person name="Fussmann M."/>
            <person name="Herbold C."/>
            <person name="Seah B.K.B."/>
            <person name="Antony C.Paul."/>
            <person name="Liu D."/>
            <person name="Belitz A."/>
            <person name="Weber M."/>
        </authorList>
    </citation>
    <scope>NUCLEOTIDE SEQUENCE [LARGE SCALE GENOMIC DNA]</scope>
    <source>
        <strain evidence="1">G_D</strain>
    </source>
</reference>
<dbReference type="STRING" id="1818881.A3196_16880"/>
<sequence length="123" mass="14328">MPEYTLKFSEDPVEESRLRTMDEINQFIRMMDGKPLAVVTLDDRQSDLWDTEGDVDYQDQYGEQIISQISDDETETLLIRNSNGLPLALGVKNHNHGWQGLGIEKRLRFEVARMFQSDETEFE</sequence>
<protein>
    <submittedName>
        <fullName evidence="1">Uncharacterized protein</fullName>
    </submittedName>
</protein>
<keyword evidence="2" id="KW-1185">Reference proteome</keyword>
<dbReference type="RefSeq" id="WP_069006532.1">
    <property type="nucleotide sequence ID" value="NZ_LVJW01000003.1"/>
</dbReference>
<organism evidence="1 2">
    <name type="scientific">Candidatus Thiodiazotropha endoloripes</name>
    <dbReference type="NCBI Taxonomy" id="1818881"/>
    <lineage>
        <taxon>Bacteria</taxon>
        <taxon>Pseudomonadati</taxon>
        <taxon>Pseudomonadota</taxon>
        <taxon>Gammaproteobacteria</taxon>
        <taxon>Chromatiales</taxon>
        <taxon>Sedimenticolaceae</taxon>
        <taxon>Candidatus Thiodiazotropha</taxon>
    </lineage>
</organism>
<evidence type="ECO:0000313" key="2">
    <source>
        <dbReference type="Proteomes" id="UP000094849"/>
    </source>
</evidence>